<dbReference type="AlphaFoldDB" id="A0A4U5V0Q7"/>
<protein>
    <submittedName>
        <fullName evidence="2">Protein NPAT</fullName>
    </submittedName>
</protein>
<dbReference type="GO" id="GO:0005634">
    <property type="term" value="C:nucleus"/>
    <property type="evidence" value="ECO:0007669"/>
    <property type="project" value="TreeGrafter"/>
</dbReference>
<dbReference type="InterPro" id="IPR006594">
    <property type="entry name" value="LisH"/>
</dbReference>
<dbReference type="PANTHER" id="PTHR15087:SF14">
    <property type="entry name" value="PROTEIN NPAT"/>
    <property type="match status" value="1"/>
</dbReference>
<gene>
    <name evidence="2" type="ORF">D9C73_015349</name>
</gene>
<reference evidence="2 3" key="1">
    <citation type="submission" date="2019-01" db="EMBL/GenBank/DDBJ databases">
        <title>Genome Assembly of Collichthys lucidus.</title>
        <authorList>
            <person name="Cai M."/>
            <person name="Xiao S."/>
        </authorList>
    </citation>
    <scope>NUCLEOTIDE SEQUENCE [LARGE SCALE GENOMIC DNA]</scope>
    <source>
        <strain evidence="2">JT15FE1705JMU</strain>
        <tissue evidence="2">Muscle</tissue>
    </source>
</reference>
<accession>A0A4U5V0Q7</accession>
<feature type="region of interest" description="Disordered" evidence="1">
    <location>
        <begin position="197"/>
        <end position="228"/>
    </location>
</feature>
<dbReference type="Proteomes" id="UP000298787">
    <property type="component" value="Chromosome 13"/>
</dbReference>
<dbReference type="STRING" id="240159.A0A4U5V0Q7"/>
<sequence length="346" mass="37388">MLLPSDVARLVLGYLQEEGLSATSQAFIHESPNLKEYADHTIGDGAIPACVFSVFGKGLTTILNEYVATKTKESCHEVPAVMTSLWKKLDFTLNQIKSLQNSPAISACQRTRSRVGLANLAKQQALAVASTGAVVCSSVSQTTSIMSPLLTSHSMLGHSTPVSYSTPQIRPGTGIGTQLRPLMTWDTPVQIIVSEHRLNPGPMSPGRRKWDTPRKRGGAVSGSSGLARCATTASSVNAEPQPEEAVDENFPQLVIQNARDKILGDRSLQEKLAENINKILASDPVPQTSKVSSTVEADQSIDEILGLEGEIHMSDDAIHDILEQTESDPAFQALYDLFDYSNYNLQ</sequence>
<dbReference type="InterPro" id="IPR052850">
    <property type="entry name" value="NPAT_LisH"/>
</dbReference>
<keyword evidence="3" id="KW-1185">Reference proteome</keyword>
<name>A0A4U5V0Q7_COLLU</name>
<evidence type="ECO:0000256" key="1">
    <source>
        <dbReference type="SAM" id="MobiDB-lite"/>
    </source>
</evidence>
<dbReference type="SMART" id="SM00667">
    <property type="entry name" value="LisH"/>
    <property type="match status" value="1"/>
</dbReference>
<dbReference type="EMBL" id="CM014090">
    <property type="protein sequence ID" value="TKS81244.1"/>
    <property type="molecule type" value="Genomic_DNA"/>
</dbReference>
<evidence type="ECO:0000313" key="3">
    <source>
        <dbReference type="Proteomes" id="UP000298787"/>
    </source>
</evidence>
<dbReference type="PROSITE" id="PS50896">
    <property type="entry name" value="LISH"/>
    <property type="match status" value="1"/>
</dbReference>
<dbReference type="PANTHER" id="PTHR15087">
    <property type="entry name" value="PROTEIN NPAT"/>
    <property type="match status" value="1"/>
</dbReference>
<proteinExistence type="predicted"/>
<organism evidence="2 3">
    <name type="scientific">Collichthys lucidus</name>
    <name type="common">Big head croaker</name>
    <name type="synonym">Sciaena lucida</name>
    <dbReference type="NCBI Taxonomy" id="240159"/>
    <lineage>
        <taxon>Eukaryota</taxon>
        <taxon>Metazoa</taxon>
        <taxon>Chordata</taxon>
        <taxon>Craniata</taxon>
        <taxon>Vertebrata</taxon>
        <taxon>Euteleostomi</taxon>
        <taxon>Actinopterygii</taxon>
        <taxon>Neopterygii</taxon>
        <taxon>Teleostei</taxon>
        <taxon>Neoteleostei</taxon>
        <taxon>Acanthomorphata</taxon>
        <taxon>Eupercaria</taxon>
        <taxon>Sciaenidae</taxon>
        <taxon>Collichthys</taxon>
    </lineage>
</organism>
<dbReference type="GO" id="GO:0003712">
    <property type="term" value="F:transcription coregulator activity"/>
    <property type="evidence" value="ECO:0007669"/>
    <property type="project" value="TreeGrafter"/>
</dbReference>
<evidence type="ECO:0000313" key="2">
    <source>
        <dbReference type="EMBL" id="TKS81244.1"/>
    </source>
</evidence>